<evidence type="ECO:0000313" key="3">
    <source>
        <dbReference type="Proteomes" id="UP001620626"/>
    </source>
</evidence>
<dbReference type="Gene3D" id="3.30.230.10">
    <property type="match status" value="1"/>
</dbReference>
<dbReference type="Pfam" id="PF05362">
    <property type="entry name" value="Lon_C"/>
    <property type="match status" value="1"/>
</dbReference>
<organism evidence="2 3">
    <name type="scientific">Heterodera trifolii</name>
    <dbReference type="NCBI Taxonomy" id="157864"/>
    <lineage>
        <taxon>Eukaryota</taxon>
        <taxon>Metazoa</taxon>
        <taxon>Ecdysozoa</taxon>
        <taxon>Nematoda</taxon>
        <taxon>Chromadorea</taxon>
        <taxon>Rhabditida</taxon>
        <taxon>Tylenchina</taxon>
        <taxon>Tylenchomorpha</taxon>
        <taxon>Tylenchoidea</taxon>
        <taxon>Heteroderidae</taxon>
        <taxon>Heteroderinae</taxon>
        <taxon>Heterodera</taxon>
    </lineage>
</organism>
<keyword evidence="3" id="KW-1185">Reference proteome</keyword>
<dbReference type="InterPro" id="IPR008269">
    <property type="entry name" value="Lon_proteolytic"/>
</dbReference>
<gene>
    <name evidence="2" type="ORF">niasHT_009742</name>
</gene>
<dbReference type="Proteomes" id="UP001620626">
    <property type="component" value="Unassembled WGS sequence"/>
</dbReference>
<dbReference type="InterPro" id="IPR014721">
    <property type="entry name" value="Ribsml_uS5_D2-typ_fold_subgr"/>
</dbReference>
<sequence length="458" mass="50372">MPRVFQQCVLHLQQSDLAKMNWLSVRRSPSGRCIGKWLHVAEFVLLRDHGRSRQKCLTWTSRLGFPVYPSNCRTRAVVNFGTIVVCSINKIRLMAAPGEYSTNGEFCSTIDGHVGDEGEGASMPNCTGCLTRLRVLKLPNSKLKMARFFLNNRCEFWLFAAFQSEWPSELDKSSMTLQHVNHKYYFMAQSGQVIPHSAYCRTIQVTVTGPRLTDNPIHHQSMVNPFLSAYNETSSYVPRLGCQFERPSLDLVTSHIGRNADHQQTIFRKLPNIIGYCCGTHLNIPPPPLAATGEKFLAVAKVSSNFTYGDITIVPIGRRYDANAWDGVLCAYMHATWLAEVAGNDFFVHNKVTVQIVPRDHRAISGPSGAAAMLCALTSLAAGRLRRADTAVTAGLGGATLQLAGVGGLRPKTEAVRDALVARLVMAEANANEWHALPADVKGAVEPIFVADISDCEA</sequence>
<evidence type="ECO:0000313" key="2">
    <source>
        <dbReference type="EMBL" id="KAL3122964.1"/>
    </source>
</evidence>
<name>A0ABD2M980_9BILA</name>
<dbReference type="InterPro" id="IPR020568">
    <property type="entry name" value="Ribosomal_Su5_D2-typ_SF"/>
</dbReference>
<evidence type="ECO:0000259" key="1">
    <source>
        <dbReference type="Pfam" id="PF05362"/>
    </source>
</evidence>
<accession>A0ABD2M980</accession>
<proteinExistence type="predicted"/>
<protein>
    <recommendedName>
        <fullName evidence="1">Lon proteolytic domain-containing protein</fullName>
    </recommendedName>
</protein>
<dbReference type="EMBL" id="JBICBT010000117">
    <property type="protein sequence ID" value="KAL3122964.1"/>
    <property type="molecule type" value="Genomic_DNA"/>
</dbReference>
<comment type="caution">
    <text evidence="2">The sequence shown here is derived from an EMBL/GenBank/DDBJ whole genome shotgun (WGS) entry which is preliminary data.</text>
</comment>
<reference evidence="2 3" key="1">
    <citation type="submission" date="2024-10" db="EMBL/GenBank/DDBJ databases">
        <authorList>
            <person name="Kim D."/>
        </authorList>
    </citation>
    <scope>NUCLEOTIDE SEQUENCE [LARGE SCALE GENOMIC DNA]</scope>
    <source>
        <strain evidence="2">BH-2024</strain>
    </source>
</reference>
<dbReference type="AlphaFoldDB" id="A0ABD2M980"/>
<feature type="domain" description="Lon proteolytic" evidence="1">
    <location>
        <begin position="342"/>
        <end position="455"/>
    </location>
</feature>
<dbReference type="SUPFAM" id="SSF54211">
    <property type="entry name" value="Ribosomal protein S5 domain 2-like"/>
    <property type="match status" value="1"/>
</dbReference>